<evidence type="ECO:0000313" key="3">
    <source>
        <dbReference type="EnsemblMetazoa" id="SMAR014507-PA"/>
    </source>
</evidence>
<protein>
    <recommendedName>
        <fullName evidence="5">Protein kinase domain-containing protein</fullName>
    </recommendedName>
</protein>
<dbReference type="InterPro" id="IPR011009">
    <property type="entry name" value="Kinase-like_dom_sf"/>
</dbReference>
<keyword evidence="1" id="KW-0175">Coiled coil</keyword>
<feature type="coiled-coil region" evidence="1">
    <location>
        <begin position="114"/>
        <end position="141"/>
    </location>
</feature>
<dbReference type="EnsemblMetazoa" id="SMAR014507-RA">
    <property type="protein sequence ID" value="SMAR014507-PA"/>
    <property type="gene ID" value="SMAR014507"/>
</dbReference>
<dbReference type="PANTHER" id="PTHR37171:SF1">
    <property type="entry name" value="SERINE_THREONINE-PROTEIN KINASE YRZF-RELATED"/>
    <property type="match status" value="1"/>
</dbReference>
<dbReference type="AlphaFoldDB" id="T1JKX7"/>
<dbReference type="HOGENOM" id="CLU_498399_0_0_1"/>
<reference evidence="3" key="2">
    <citation type="submission" date="2015-02" db="UniProtKB">
        <authorList>
            <consortium name="EnsemblMetazoa"/>
        </authorList>
    </citation>
    <scope>IDENTIFICATION</scope>
</reference>
<accession>T1JKX7</accession>
<evidence type="ECO:0008006" key="5">
    <source>
        <dbReference type="Google" id="ProtNLM"/>
    </source>
</evidence>
<evidence type="ECO:0000256" key="2">
    <source>
        <dbReference type="SAM" id="MobiDB-lite"/>
    </source>
</evidence>
<dbReference type="SUPFAM" id="SSF56112">
    <property type="entry name" value="Protein kinase-like (PK-like)"/>
    <property type="match status" value="1"/>
</dbReference>
<evidence type="ECO:0000313" key="4">
    <source>
        <dbReference type="Proteomes" id="UP000014500"/>
    </source>
</evidence>
<keyword evidence="4" id="KW-1185">Reference proteome</keyword>
<sequence>MLCCSTSFPLPGPGLTLIDGVKIKFFFLVKIENSRMNSSAPPLSGTTKTSTGDNENQIQTEIILEYLPPSSLTRQSFDNMYSVVQNKNNQLNPITRKVLELLITSNKLDLANFKEFVNDDMRDVTEKLENYINEHNQLKNDQHFDQFETDVVYLNEDTIFLVIEVKTVSVLEKESNFDCILSQIYTYMKTATAKYGIITSYEVTYMLKMEADGLYISDKILRNSTEPSMLQCWAYMTRFRDAENGKDTLYLDDNRCIRSTDDNPNEEDKDDTTRKDAGKRKMTTRSMSASKKPKMNTVGLAPNIVLEKLLGQGRSGVRKCTKAYYVFRDLSSRDFFSIIEQKHFCLALELLDRPIDVDTLTSTDKEGVEDCLQAIHMKGILHKDIRSDNILAKKDGGYCFIDFAFAVQNSSWNKFNEEINELRNLLKLPVECCAYPLPLVNEKLHFVKDCIQHIEKLHNDNFIITQTNCNSRWTKALLGKISDSIPFEDYPVWIYHRRKENMELVVFISHAKHEHNVDSIMNSVSSKCEPWTLESWTFEPWRLEPWV</sequence>
<dbReference type="Gene3D" id="1.10.510.10">
    <property type="entry name" value="Transferase(Phosphotransferase) domain 1"/>
    <property type="match status" value="1"/>
</dbReference>
<evidence type="ECO:0000256" key="1">
    <source>
        <dbReference type="SAM" id="Coils"/>
    </source>
</evidence>
<reference evidence="4" key="1">
    <citation type="submission" date="2011-05" db="EMBL/GenBank/DDBJ databases">
        <authorList>
            <person name="Richards S.R."/>
            <person name="Qu J."/>
            <person name="Jiang H."/>
            <person name="Jhangiani S.N."/>
            <person name="Agravi P."/>
            <person name="Goodspeed R."/>
            <person name="Gross S."/>
            <person name="Mandapat C."/>
            <person name="Jackson L."/>
            <person name="Mathew T."/>
            <person name="Pu L."/>
            <person name="Thornton R."/>
            <person name="Saada N."/>
            <person name="Wilczek-Boney K.B."/>
            <person name="Lee S."/>
            <person name="Kovar C."/>
            <person name="Wu Y."/>
            <person name="Scherer S.E."/>
            <person name="Worley K.C."/>
            <person name="Muzny D.M."/>
            <person name="Gibbs R."/>
        </authorList>
    </citation>
    <scope>NUCLEOTIDE SEQUENCE</scope>
    <source>
        <strain evidence="4">Brora</strain>
    </source>
</reference>
<organism evidence="3 4">
    <name type="scientific">Strigamia maritima</name>
    <name type="common">European centipede</name>
    <name type="synonym">Geophilus maritimus</name>
    <dbReference type="NCBI Taxonomy" id="126957"/>
    <lineage>
        <taxon>Eukaryota</taxon>
        <taxon>Metazoa</taxon>
        <taxon>Ecdysozoa</taxon>
        <taxon>Arthropoda</taxon>
        <taxon>Myriapoda</taxon>
        <taxon>Chilopoda</taxon>
        <taxon>Pleurostigmophora</taxon>
        <taxon>Geophilomorpha</taxon>
        <taxon>Linotaeniidae</taxon>
        <taxon>Strigamia</taxon>
    </lineage>
</organism>
<feature type="region of interest" description="Disordered" evidence="2">
    <location>
        <begin position="260"/>
        <end position="293"/>
    </location>
</feature>
<dbReference type="PhylomeDB" id="T1JKX7"/>
<proteinExistence type="predicted"/>
<name>T1JKX7_STRMM</name>
<dbReference type="InterPro" id="IPR052396">
    <property type="entry name" value="Meiotic_Drive_Suppr_Kinase"/>
</dbReference>
<dbReference type="PANTHER" id="PTHR37171">
    <property type="entry name" value="SERINE/THREONINE-PROTEIN KINASE YRZF-RELATED"/>
    <property type="match status" value="1"/>
</dbReference>
<dbReference type="EMBL" id="JH431989">
    <property type="status" value="NOT_ANNOTATED_CDS"/>
    <property type="molecule type" value="Genomic_DNA"/>
</dbReference>
<dbReference type="Proteomes" id="UP000014500">
    <property type="component" value="Unassembled WGS sequence"/>
</dbReference>